<dbReference type="InterPro" id="IPR036691">
    <property type="entry name" value="Endo/exonu/phosph_ase_sf"/>
</dbReference>
<gene>
    <name evidence="2" type="ORF">FKW44_000208</name>
</gene>
<accession>A0A7T8KGZ5</accession>
<keyword evidence="3" id="KW-1185">Reference proteome</keyword>
<dbReference type="AlphaFoldDB" id="A0A7T8KGZ5"/>
<dbReference type="InterPro" id="IPR005135">
    <property type="entry name" value="Endo/exonuclease/phosphatase"/>
</dbReference>
<dbReference type="PANTHER" id="PTHR19446">
    <property type="entry name" value="REVERSE TRANSCRIPTASES"/>
    <property type="match status" value="1"/>
</dbReference>
<feature type="non-terminal residue" evidence="2">
    <location>
        <position position="1"/>
    </location>
</feature>
<dbReference type="InterPro" id="IPR000477">
    <property type="entry name" value="RT_dom"/>
</dbReference>
<evidence type="ECO:0000259" key="1">
    <source>
        <dbReference type="PROSITE" id="PS50878"/>
    </source>
</evidence>
<dbReference type="PROSITE" id="PS50878">
    <property type="entry name" value="RT_POL"/>
    <property type="match status" value="1"/>
</dbReference>
<dbReference type="Proteomes" id="UP000595437">
    <property type="component" value="Chromosome 1"/>
</dbReference>
<feature type="non-terminal residue" evidence="2">
    <location>
        <position position="404"/>
    </location>
</feature>
<dbReference type="Pfam" id="PF14529">
    <property type="entry name" value="Exo_endo_phos_2"/>
    <property type="match status" value="1"/>
</dbReference>
<dbReference type="SUPFAM" id="SSF56219">
    <property type="entry name" value="DNase I-like"/>
    <property type="match status" value="1"/>
</dbReference>
<sequence length="404" mass="46754">KGDWHKIFISTKNGGFYIINAYGPNVKCTSFYQAIINQCKYDLYPLLVVGDLNVDLYQLTVKHPNFQILSKLLHSLELHDVIKFFSPNENVSWRCGSKSSRIDLALSSSSIRSKIVNARYRSQHSSDHKLIEIDFLQVRQKRRFRVPKCILNDNDFIDKLKKRFIKLFKESFKPKKLAYLLSHIVKSTSLQCFRKKRQKEVSFQKNIEEMLDNSSIFLRSISSDFTHLFRVSEIAEDNFNQKNIKENSPSRRLKNLFQKDHATTIIKKIIHEGKTVSNPKDILKLFHGRFQKLLGGERVNFPRSRMGKNLIFTKSAIEEYIKKKLKEGKATGPDGICGKIFIECIDEILPFLVEFGKSMEIHGKLPKPLTKGRISLIPKKGSATDLNNWRPITVLNESYRILSG</sequence>
<name>A0A7T8KGZ5_CALRO</name>
<dbReference type="GO" id="GO:0003824">
    <property type="term" value="F:catalytic activity"/>
    <property type="evidence" value="ECO:0007669"/>
    <property type="project" value="InterPro"/>
</dbReference>
<feature type="domain" description="Reverse transcriptase" evidence="1">
    <location>
        <begin position="358"/>
        <end position="404"/>
    </location>
</feature>
<reference evidence="3" key="1">
    <citation type="submission" date="2021-01" db="EMBL/GenBank/DDBJ databases">
        <title>Caligus Genome Assembly.</title>
        <authorList>
            <person name="Gallardo-Escarate C."/>
        </authorList>
    </citation>
    <scope>NUCLEOTIDE SEQUENCE [LARGE SCALE GENOMIC DNA]</scope>
</reference>
<protein>
    <submittedName>
        <fullName evidence="2">NELlike 1 (Silurana)</fullName>
    </submittedName>
</protein>
<evidence type="ECO:0000313" key="3">
    <source>
        <dbReference type="Proteomes" id="UP000595437"/>
    </source>
</evidence>
<evidence type="ECO:0000313" key="2">
    <source>
        <dbReference type="EMBL" id="QQP55764.1"/>
    </source>
</evidence>
<dbReference type="EMBL" id="CP045890">
    <property type="protein sequence ID" value="QQP55764.1"/>
    <property type="molecule type" value="Genomic_DNA"/>
</dbReference>
<organism evidence="2 3">
    <name type="scientific">Caligus rogercresseyi</name>
    <name type="common">Sea louse</name>
    <dbReference type="NCBI Taxonomy" id="217165"/>
    <lineage>
        <taxon>Eukaryota</taxon>
        <taxon>Metazoa</taxon>
        <taxon>Ecdysozoa</taxon>
        <taxon>Arthropoda</taxon>
        <taxon>Crustacea</taxon>
        <taxon>Multicrustacea</taxon>
        <taxon>Hexanauplia</taxon>
        <taxon>Copepoda</taxon>
        <taxon>Siphonostomatoida</taxon>
        <taxon>Caligidae</taxon>
        <taxon>Caligus</taxon>
    </lineage>
</organism>
<dbReference type="Gene3D" id="3.60.10.10">
    <property type="entry name" value="Endonuclease/exonuclease/phosphatase"/>
    <property type="match status" value="1"/>
</dbReference>
<proteinExistence type="predicted"/>
<dbReference type="OrthoDB" id="410104at2759"/>